<name>A0A5J4VJD1_9EUKA</name>
<proteinExistence type="predicted"/>
<comment type="caution">
    <text evidence="1">The sequence shown here is derived from an EMBL/GenBank/DDBJ whole genome shotgun (WGS) entry which is preliminary data.</text>
</comment>
<gene>
    <name evidence="1" type="ORF">EZS28_021985</name>
</gene>
<organism evidence="1 2">
    <name type="scientific">Streblomastix strix</name>
    <dbReference type="NCBI Taxonomy" id="222440"/>
    <lineage>
        <taxon>Eukaryota</taxon>
        <taxon>Metamonada</taxon>
        <taxon>Preaxostyla</taxon>
        <taxon>Oxymonadida</taxon>
        <taxon>Streblomastigidae</taxon>
        <taxon>Streblomastix</taxon>
    </lineage>
</organism>
<evidence type="ECO:0000313" key="1">
    <source>
        <dbReference type="EMBL" id="KAA6382489.1"/>
    </source>
</evidence>
<evidence type="ECO:0000313" key="2">
    <source>
        <dbReference type="Proteomes" id="UP000324800"/>
    </source>
</evidence>
<accession>A0A5J4VJD1</accession>
<dbReference type="EMBL" id="SNRW01006757">
    <property type="protein sequence ID" value="KAA6382489.1"/>
    <property type="molecule type" value="Genomic_DNA"/>
</dbReference>
<sequence>MPPYGSDARLFTNYFSDITGKSIFEQPCPTDPNLLTQDPRYNITCKPPTTSEQEPEITFPVITVVLIIQINVEDHKNYNDIVENGIQQALGEGNSHGANVTKNEVYEQTIINIESNKAYILQLKEKISADLQTPSILHPIGKK</sequence>
<reference evidence="1 2" key="1">
    <citation type="submission" date="2019-03" db="EMBL/GenBank/DDBJ databases">
        <title>Single cell metagenomics reveals metabolic interactions within the superorganism composed of flagellate Streblomastix strix and complex community of Bacteroidetes bacteria on its surface.</title>
        <authorList>
            <person name="Treitli S.C."/>
            <person name="Kolisko M."/>
            <person name="Husnik F."/>
            <person name="Keeling P."/>
            <person name="Hampl V."/>
        </authorList>
    </citation>
    <scope>NUCLEOTIDE SEQUENCE [LARGE SCALE GENOMIC DNA]</scope>
    <source>
        <strain evidence="1">ST1C</strain>
    </source>
</reference>
<dbReference type="Proteomes" id="UP000324800">
    <property type="component" value="Unassembled WGS sequence"/>
</dbReference>
<dbReference type="AlphaFoldDB" id="A0A5J4VJD1"/>
<protein>
    <submittedName>
        <fullName evidence="1">Uncharacterized protein</fullName>
    </submittedName>
</protein>